<dbReference type="EMBL" id="JAACFV010000014">
    <property type="protein sequence ID" value="KAF7512182.1"/>
    <property type="molecule type" value="Genomic_DNA"/>
</dbReference>
<protein>
    <recommendedName>
        <fullName evidence="15">ERCC4 domain-containing protein</fullName>
    </recommendedName>
</protein>
<keyword evidence="17" id="KW-1185">Reference proteome</keyword>
<evidence type="ECO:0000256" key="10">
    <source>
        <dbReference type="ARBA" id="ARBA00023172"/>
    </source>
</evidence>
<dbReference type="Proteomes" id="UP000606974">
    <property type="component" value="Unassembled WGS sequence"/>
</dbReference>
<dbReference type="InterPro" id="IPR033310">
    <property type="entry name" value="Mms4/EME1/EME2"/>
</dbReference>
<evidence type="ECO:0000256" key="14">
    <source>
        <dbReference type="SAM" id="MobiDB-lite"/>
    </source>
</evidence>
<evidence type="ECO:0000256" key="7">
    <source>
        <dbReference type="ARBA" id="ARBA00022763"/>
    </source>
</evidence>
<dbReference type="GO" id="GO:0008821">
    <property type="term" value="F:crossover junction DNA endonuclease activity"/>
    <property type="evidence" value="ECO:0007669"/>
    <property type="project" value="TreeGrafter"/>
</dbReference>
<evidence type="ECO:0000256" key="6">
    <source>
        <dbReference type="ARBA" id="ARBA00022759"/>
    </source>
</evidence>
<dbReference type="Gene3D" id="1.10.150.670">
    <property type="entry name" value="Crossover junction endonuclease EME1, DNA-binding domain"/>
    <property type="match status" value="1"/>
</dbReference>
<name>A0A8H7ASJ4_9EURO</name>
<dbReference type="GO" id="GO:0046872">
    <property type="term" value="F:metal ion binding"/>
    <property type="evidence" value="ECO:0007669"/>
    <property type="project" value="UniProtKB-KW"/>
</dbReference>
<sequence>MPEIINLLSSPINSPQISKQTKAPRSRVEVPSDNIFDIGSDVLSSSSFPDDLDFLSAQPKKKRRLSPPEPKPIKLKESRKYGFLSSDGLKDILNTEITSTSKTTIIATTTNVEDVSSDPITFSSSAPEPRTVLRATKSAFIDLEVEDFNEEDVFSLSQPSAPKRAPLSERTVNLLANITGPGKGGGRYEATAYTARTETTIIPTAISKATKRSTIEDDITSSPPKPRRKLAKDKEACTTDRAAARAKREKEKEAEKERKRLAKEEKAREKQLAADIAEVNKSKTDKKNSTPEMIVDMAKSLEGTSVGNQILEYMKILGVDTTFFDEQLDLSKPTEVGTRKGNLVRWRRKLKAKYNEAVGHWEPIPVEKIEMEKHVLLHLTAREFFEICALGLSLNQELATQEKAMTKNLDAHVASLRSQYKECRPIYLIEGLSSFLRKNKTAKNRAYTAAVRSQMTDDEQAHPAASSQPRRKKKNQRPTTPAIDLSSINEDLTETLLLHLQLHTKILIHQCASPSLSAEWIKSFTEQISTIPYRHLRMSANDAVGFCMDVGQVKTGDDRMDTYVKMLQEVQRVTPSMAYGIANEFDTVGKLVKAFREEGGLVLQNIRKSANRDGAVSERVLGQAISRRLSKVWLGKDEGSTDGIA</sequence>
<evidence type="ECO:0000313" key="16">
    <source>
        <dbReference type="EMBL" id="KAF7512182.1"/>
    </source>
</evidence>
<accession>A0A8H7ASJ4</accession>
<dbReference type="FunFam" id="1.10.150.670:FF:000004">
    <property type="entry name" value="Crossover junction endonuclease EME1"/>
    <property type="match status" value="1"/>
</dbReference>
<evidence type="ECO:0000256" key="13">
    <source>
        <dbReference type="ARBA" id="ARBA00023254"/>
    </source>
</evidence>
<dbReference type="InterPro" id="IPR006166">
    <property type="entry name" value="ERCC4_domain"/>
</dbReference>
<proteinExistence type="inferred from homology"/>
<dbReference type="InterPro" id="IPR042530">
    <property type="entry name" value="EME1/EME2_C"/>
</dbReference>
<reference evidence="16" key="1">
    <citation type="submission" date="2020-02" db="EMBL/GenBank/DDBJ databases">
        <authorList>
            <person name="Palmer J.M."/>
        </authorList>
    </citation>
    <scope>NUCLEOTIDE SEQUENCE</scope>
    <source>
        <strain evidence="16">EPUS1.4</strain>
        <tissue evidence="16">Thallus</tissue>
    </source>
</reference>
<feature type="region of interest" description="Disordered" evidence="14">
    <location>
        <begin position="8"/>
        <end position="30"/>
    </location>
</feature>
<evidence type="ECO:0000256" key="12">
    <source>
        <dbReference type="ARBA" id="ARBA00023242"/>
    </source>
</evidence>
<keyword evidence="5" id="KW-0479">Metal-binding</keyword>
<keyword evidence="9" id="KW-0460">Magnesium</keyword>
<keyword evidence="11" id="KW-0234">DNA repair</keyword>
<dbReference type="AlphaFoldDB" id="A0A8H7ASJ4"/>
<dbReference type="GO" id="GO:0006302">
    <property type="term" value="P:double-strand break repair"/>
    <property type="evidence" value="ECO:0007669"/>
    <property type="project" value="TreeGrafter"/>
</dbReference>
<keyword evidence="8" id="KW-0378">Hydrolase</keyword>
<dbReference type="OrthoDB" id="343092at2759"/>
<organism evidence="16 17">
    <name type="scientific">Endocarpon pusillum</name>
    <dbReference type="NCBI Taxonomy" id="364733"/>
    <lineage>
        <taxon>Eukaryota</taxon>
        <taxon>Fungi</taxon>
        <taxon>Dikarya</taxon>
        <taxon>Ascomycota</taxon>
        <taxon>Pezizomycotina</taxon>
        <taxon>Eurotiomycetes</taxon>
        <taxon>Chaetothyriomycetidae</taxon>
        <taxon>Verrucariales</taxon>
        <taxon>Verrucariaceae</taxon>
        <taxon>Endocarpon</taxon>
    </lineage>
</organism>
<evidence type="ECO:0000256" key="11">
    <source>
        <dbReference type="ARBA" id="ARBA00023204"/>
    </source>
</evidence>
<dbReference type="GO" id="GO:0003677">
    <property type="term" value="F:DNA binding"/>
    <property type="evidence" value="ECO:0007669"/>
    <property type="project" value="InterPro"/>
</dbReference>
<dbReference type="GO" id="GO:0048476">
    <property type="term" value="C:Holliday junction resolvase complex"/>
    <property type="evidence" value="ECO:0007669"/>
    <property type="project" value="InterPro"/>
</dbReference>
<comment type="similarity">
    <text evidence="3">Belongs to the EME1/MMS4 family.</text>
</comment>
<evidence type="ECO:0000256" key="5">
    <source>
        <dbReference type="ARBA" id="ARBA00022723"/>
    </source>
</evidence>
<dbReference type="CDD" id="cd20085">
    <property type="entry name" value="XPF_nuclease_Mms4"/>
    <property type="match status" value="1"/>
</dbReference>
<keyword evidence="4" id="KW-0540">Nuclease</keyword>
<dbReference type="Pfam" id="PF02732">
    <property type="entry name" value="ERCC4"/>
    <property type="match status" value="1"/>
</dbReference>
<dbReference type="GO" id="GO:0005634">
    <property type="term" value="C:nucleus"/>
    <property type="evidence" value="ECO:0007669"/>
    <property type="project" value="UniProtKB-SubCell"/>
</dbReference>
<feature type="compositionally biased region" description="Polar residues" evidence="14">
    <location>
        <begin position="8"/>
        <end position="23"/>
    </location>
</feature>
<dbReference type="PANTHER" id="PTHR21077">
    <property type="entry name" value="EME1 PROTEIN"/>
    <property type="match status" value="1"/>
</dbReference>
<dbReference type="GO" id="GO:0031573">
    <property type="term" value="P:mitotic intra-S DNA damage checkpoint signaling"/>
    <property type="evidence" value="ECO:0007669"/>
    <property type="project" value="TreeGrafter"/>
</dbReference>
<dbReference type="SMART" id="SM00891">
    <property type="entry name" value="ERCC4"/>
    <property type="match status" value="1"/>
</dbReference>
<evidence type="ECO:0000256" key="9">
    <source>
        <dbReference type="ARBA" id="ARBA00022842"/>
    </source>
</evidence>
<gene>
    <name evidence="16" type="ORF">GJ744_002344</name>
</gene>
<feature type="region of interest" description="Disordered" evidence="14">
    <location>
        <begin position="448"/>
        <end position="485"/>
    </location>
</feature>
<keyword evidence="13" id="KW-0469">Meiosis</keyword>
<dbReference type="Gene3D" id="3.40.50.10130">
    <property type="match status" value="1"/>
</dbReference>
<comment type="cofactor">
    <cofactor evidence="1">
        <name>Mg(2+)</name>
        <dbReference type="ChEBI" id="CHEBI:18420"/>
    </cofactor>
</comment>
<evidence type="ECO:0000256" key="4">
    <source>
        <dbReference type="ARBA" id="ARBA00022722"/>
    </source>
</evidence>
<dbReference type="InterPro" id="IPR047521">
    <property type="entry name" value="XPF_nuclease_EME1_ascomycetes"/>
</dbReference>
<dbReference type="GO" id="GO:0031297">
    <property type="term" value="P:replication fork processing"/>
    <property type="evidence" value="ECO:0007669"/>
    <property type="project" value="TreeGrafter"/>
</dbReference>
<keyword evidence="7" id="KW-0227">DNA damage</keyword>
<evidence type="ECO:0000259" key="15">
    <source>
        <dbReference type="SMART" id="SM00891"/>
    </source>
</evidence>
<comment type="caution">
    <text evidence="16">The sequence shown here is derived from an EMBL/GenBank/DDBJ whole genome shotgun (WGS) entry which is preliminary data.</text>
</comment>
<keyword evidence="12" id="KW-0539">Nucleus</keyword>
<comment type="subcellular location">
    <subcellularLocation>
        <location evidence="2">Nucleus</location>
    </subcellularLocation>
</comment>
<feature type="domain" description="ERCC4" evidence="15">
    <location>
        <begin position="316"/>
        <end position="596"/>
    </location>
</feature>
<keyword evidence="10" id="KW-0233">DNA recombination</keyword>
<evidence type="ECO:0000256" key="8">
    <source>
        <dbReference type="ARBA" id="ARBA00022801"/>
    </source>
</evidence>
<evidence type="ECO:0000256" key="1">
    <source>
        <dbReference type="ARBA" id="ARBA00001946"/>
    </source>
</evidence>
<evidence type="ECO:0000313" key="17">
    <source>
        <dbReference type="Proteomes" id="UP000606974"/>
    </source>
</evidence>
<evidence type="ECO:0000256" key="3">
    <source>
        <dbReference type="ARBA" id="ARBA00005313"/>
    </source>
</evidence>
<feature type="compositionally biased region" description="Basic and acidic residues" evidence="14">
    <location>
        <begin position="232"/>
        <end position="270"/>
    </location>
</feature>
<dbReference type="GO" id="GO:0000712">
    <property type="term" value="P:resolution of meiotic recombination intermediates"/>
    <property type="evidence" value="ECO:0007669"/>
    <property type="project" value="TreeGrafter"/>
</dbReference>
<dbReference type="PANTHER" id="PTHR21077:SF5">
    <property type="entry name" value="CROSSOVER JUNCTION ENDONUCLEASE MMS4"/>
    <property type="match status" value="1"/>
</dbReference>
<keyword evidence="6" id="KW-0255">Endonuclease</keyword>
<feature type="region of interest" description="Disordered" evidence="14">
    <location>
        <begin position="211"/>
        <end position="270"/>
    </location>
</feature>
<evidence type="ECO:0000256" key="2">
    <source>
        <dbReference type="ARBA" id="ARBA00004123"/>
    </source>
</evidence>